<evidence type="ECO:0000256" key="6">
    <source>
        <dbReference type="RuleBase" id="RU367087"/>
    </source>
</evidence>
<keyword evidence="9" id="KW-1185">Reference proteome</keyword>
<dbReference type="Pfam" id="PF06859">
    <property type="entry name" value="Bin3"/>
    <property type="match status" value="1"/>
</dbReference>
<evidence type="ECO:0000259" key="7">
    <source>
        <dbReference type="PROSITE" id="PS51515"/>
    </source>
</evidence>
<evidence type="ECO:0000256" key="4">
    <source>
        <dbReference type="ARBA" id="ARBA00022691"/>
    </source>
</evidence>
<dbReference type="GO" id="GO:0040031">
    <property type="term" value="P:snRNA modification"/>
    <property type="evidence" value="ECO:0007669"/>
    <property type="project" value="TreeGrafter"/>
</dbReference>
<gene>
    <name evidence="8" type="ORF">CC80DRAFT_463544</name>
</gene>
<dbReference type="GO" id="GO:0008171">
    <property type="term" value="F:O-methyltransferase activity"/>
    <property type="evidence" value="ECO:0007669"/>
    <property type="project" value="UniProtKB-UniRule"/>
</dbReference>
<evidence type="ECO:0000256" key="2">
    <source>
        <dbReference type="ARBA" id="ARBA00022603"/>
    </source>
</evidence>
<keyword evidence="2 6" id="KW-0489">Methyltransferase</keyword>
<organism evidence="8 9">
    <name type="scientific">Byssothecium circinans</name>
    <dbReference type="NCBI Taxonomy" id="147558"/>
    <lineage>
        <taxon>Eukaryota</taxon>
        <taxon>Fungi</taxon>
        <taxon>Dikarya</taxon>
        <taxon>Ascomycota</taxon>
        <taxon>Pezizomycotina</taxon>
        <taxon>Dothideomycetes</taxon>
        <taxon>Pleosporomycetidae</taxon>
        <taxon>Pleosporales</taxon>
        <taxon>Massarineae</taxon>
        <taxon>Massarinaceae</taxon>
        <taxon>Byssothecium</taxon>
    </lineage>
</organism>
<dbReference type="GO" id="GO:0032259">
    <property type="term" value="P:methylation"/>
    <property type="evidence" value="ECO:0007669"/>
    <property type="project" value="UniProtKB-KW"/>
</dbReference>
<evidence type="ECO:0000256" key="3">
    <source>
        <dbReference type="ARBA" id="ARBA00022679"/>
    </source>
</evidence>
<dbReference type="PROSITE" id="PS51515">
    <property type="entry name" value="BIN3_SAM"/>
    <property type="match status" value="1"/>
</dbReference>
<evidence type="ECO:0000313" key="8">
    <source>
        <dbReference type="EMBL" id="KAF1961970.1"/>
    </source>
</evidence>
<name>A0A6A5UCB3_9PLEO</name>
<dbReference type="PANTHER" id="PTHR12315">
    <property type="entry name" value="BICOID-INTERACTING PROTEIN RELATED"/>
    <property type="match status" value="1"/>
</dbReference>
<dbReference type="Proteomes" id="UP000800035">
    <property type="component" value="Unassembled WGS sequence"/>
</dbReference>
<dbReference type="InterPro" id="IPR029063">
    <property type="entry name" value="SAM-dependent_MTases_sf"/>
</dbReference>
<dbReference type="EC" id="2.1.1.-" evidence="6"/>
<dbReference type="CDD" id="cd02440">
    <property type="entry name" value="AdoMet_MTases"/>
    <property type="match status" value="1"/>
</dbReference>
<dbReference type="InterPro" id="IPR024160">
    <property type="entry name" value="BIN3_SAM-bd_dom"/>
</dbReference>
<sequence>MPTKSSDWGNYTDYLGPNHQLGKPPANHVRDPRLTLIDSLGISFKGQRCCDVGSNDGTVGIQLAFDFGAQEVVGVEIDPQLVNKAQALLALRSSRLRPSQTEGSAPEVDFFPVSAVLSYGHNPASAPSPSSWPRVSFIAADWVSSADPALSGPYDVILALNVLKWIHLKHLDDGLLAFFHKCQESLASSGYLVIQLQTWESYEKAVRPNAAPHFAGNLAKLRYRPETSFTKLLQDVGLDLHLSSSQLRRRIDIYRKT</sequence>
<dbReference type="Gene3D" id="3.40.50.150">
    <property type="entry name" value="Vaccinia Virus protein VP39"/>
    <property type="match status" value="1"/>
</dbReference>
<dbReference type="PANTHER" id="PTHR12315:SF0">
    <property type="entry name" value="7SK SNRNA METHYLPHOSPHATE CAPPING ENZYME"/>
    <property type="match status" value="1"/>
</dbReference>
<dbReference type="AlphaFoldDB" id="A0A6A5UCB3"/>
<evidence type="ECO:0000256" key="5">
    <source>
        <dbReference type="PROSITE-ProRule" id="PRU00848"/>
    </source>
</evidence>
<dbReference type="InterPro" id="IPR010675">
    <property type="entry name" value="Bin3_C"/>
</dbReference>
<evidence type="ECO:0000256" key="1">
    <source>
        <dbReference type="ARBA" id="ARBA00008361"/>
    </source>
</evidence>
<keyword evidence="4 5" id="KW-0949">S-adenosyl-L-methionine</keyword>
<dbReference type="SUPFAM" id="SSF53335">
    <property type="entry name" value="S-adenosyl-L-methionine-dependent methyltransferases"/>
    <property type="match status" value="1"/>
</dbReference>
<proteinExistence type="inferred from homology"/>
<protein>
    <recommendedName>
        <fullName evidence="6">RNA methyltransferase</fullName>
        <ecNumber evidence="6">2.1.1.-</ecNumber>
    </recommendedName>
</protein>
<reference evidence="8" key="1">
    <citation type="journal article" date="2020" name="Stud. Mycol.">
        <title>101 Dothideomycetes genomes: a test case for predicting lifestyles and emergence of pathogens.</title>
        <authorList>
            <person name="Haridas S."/>
            <person name="Albert R."/>
            <person name="Binder M."/>
            <person name="Bloem J."/>
            <person name="Labutti K."/>
            <person name="Salamov A."/>
            <person name="Andreopoulos B."/>
            <person name="Baker S."/>
            <person name="Barry K."/>
            <person name="Bills G."/>
            <person name="Bluhm B."/>
            <person name="Cannon C."/>
            <person name="Castanera R."/>
            <person name="Culley D."/>
            <person name="Daum C."/>
            <person name="Ezra D."/>
            <person name="Gonzalez J."/>
            <person name="Henrissat B."/>
            <person name="Kuo A."/>
            <person name="Liang C."/>
            <person name="Lipzen A."/>
            <person name="Lutzoni F."/>
            <person name="Magnuson J."/>
            <person name="Mondo S."/>
            <person name="Nolan M."/>
            <person name="Ohm R."/>
            <person name="Pangilinan J."/>
            <person name="Park H.-J."/>
            <person name="Ramirez L."/>
            <person name="Alfaro M."/>
            <person name="Sun H."/>
            <person name="Tritt A."/>
            <person name="Yoshinaga Y."/>
            <person name="Zwiers L.-H."/>
            <person name="Turgeon B."/>
            <person name="Goodwin S."/>
            <person name="Spatafora J."/>
            <person name="Crous P."/>
            <person name="Grigoriev I."/>
        </authorList>
    </citation>
    <scope>NUCLEOTIDE SEQUENCE</scope>
    <source>
        <strain evidence="8">CBS 675.92</strain>
    </source>
</reference>
<dbReference type="EMBL" id="ML976980">
    <property type="protein sequence ID" value="KAF1961970.1"/>
    <property type="molecule type" value="Genomic_DNA"/>
</dbReference>
<comment type="similarity">
    <text evidence="1 6">Belongs to the methyltransferase superfamily.</text>
</comment>
<evidence type="ECO:0000313" key="9">
    <source>
        <dbReference type="Proteomes" id="UP000800035"/>
    </source>
</evidence>
<accession>A0A6A5UCB3</accession>
<dbReference type="GO" id="GO:0017069">
    <property type="term" value="F:snRNA binding"/>
    <property type="evidence" value="ECO:0007669"/>
    <property type="project" value="TreeGrafter"/>
</dbReference>
<dbReference type="GO" id="GO:0008173">
    <property type="term" value="F:RNA methyltransferase activity"/>
    <property type="evidence" value="ECO:0007669"/>
    <property type="project" value="UniProtKB-UniRule"/>
</dbReference>
<dbReference type="InterPro" id="IPR039772">
    <property type="entry name" value="Bin3-like"/>
</dbReference>
<keyword evidence="3 6" id="KW-0808">Transferase</keyword>
<feature type="domain" description="Bin3-type SAM" evidence="7">
    <location>
        <begin position="31"/>
        <end position="257"/>
    </location>
</feature>
<dbReference type="OrthoDB" id="540004at2759"/>